<feature type="domain" description="Acetyl xylan esterase" evidence="2">
    <location>
        <begin position="20"/>
        <end position="287"/>
    </location>
</feature>
<evidence type="ECO:0000259" key="2">
    <source>
        <dbReference type="Pfam" id="PF05448"/>
    </source>
</evidence>
<organism evidence="3 4">
    <name type="scientific">Kolteria novifilia</name>
    <dbReference type="NCBI Taxonomy" id="2527975"/>
    <lineage>
        <taxon>Bacteria</taxon>
        <taxon>Pseudomonadati</taxon>
        <taxon>Planctomycetota</taxon>
        <taxon>Planctomycetia</taxon>
        <taxon>Kolteriales</taxon>
        <taxon>Kolteriaceae</taxon>
        <taxon>Kolteria</taxon>
    </lineage>
</organism>
<dbReference type="RefSeq" id="WP_419193572.1">
    <property type="nucleotide sequence ID" value="NZ_CP036279.1"/>
</dbReference>
<keyword evidence="3" id="KW-0378">Hydrolase</keyword>
<dbReference type="Proteomes" id="UP000317093">
    <property type="component" value="Chromosome"/>
</dbReference>
<name>A0A518B407_9BACT</name>
<protein>
    <submittedName>
        <fullName evidence="3">Cephalosporin-C deacetylase</fullName>
        <ecNumber evidence="3">3.1.1.41</ecNumber>
    </submittedName>
</protein>
<dbReference type="GO" id="GO:0005976">
    <property type="term" value="P:polysaccharide metabolic process"/>
    <property type="evidence" value="ECO:0007669"/>
    <property type="project" value="TreeGrafter"/>
</dbReference>
<sequence length="330" mass="36647">MEESSSKIRSTWNVDIGVKPKLNRPPDFTTFWVRTTQALDGVDPALERRGRPSPSRTPIRHESLTFSSLGSVRIGGYLLEWEDDKRRPLVVHSHGYGSQCAARWDWARRGVNVLGVDIRGFGVSESAVPKRSRWGYVLTGIESPERSVVRGAVCDYLRAVEVADELVGDRTSRRLLHGVSFAGGLAVMAQGLLRYADLLALGVPTFGWAEGRQFFVRTGSGAEINRFLQERPEATEDTMVVLRYFDPMNFAPLVKCPTLLGVGLEDDVVPADTVYPIAHHLDGPLELMQFPVSHSDRPEEKLWKQFEDRWLGMALSGVPEGFGKGSPAAE</sequence>
<dbReference type="AlphaFoldDB" id="A0A518B407"/>
<evidence type="ECO:0000313" key="3">
    <source>
        <dbReference type="EMBL" id="QDU61715.1"/>
    </source>
</evidence>
<dbReference type="InterPro" id="IPR008391">
    <property type="entry name" value="AXE1_dom"/>
</dbReference>
<dbReference type="EMBL" id="CP036279">
    <property type="protein sequence ID" value="QDU61715.1"/>
    <property type="molecule type" value="Genomic_DNA"/>
</dbReference>
<proteinExistence type="predicted"/>
<dbReference type="InterPro" id="IPR029058">
    <property type="entry name" value="AB_hydrolase_fold"/>
</dbReference>
<evidence type="ECO:0000256" key="1">
    <source>
        <dbReference type="PIRSR" id="PIRSR639069-2"/>
    </source>
</evidence>
<dbReference type="Gene3D" id="3.40.50.1820">
    <property type="entry name" value="alpha/beta hydrolase"/>
    <property type="match status" value="1"/>
</dbReference>
<dbReference type="EC" id="3.1.1.41" evidence="3"/>
<dbReference type="GO" id="GO:0047739">
    <property type="term" value="F:cephalosporin-C deacetylase activity"/>
    <property type="evidence" value="ECO:0007669"/>
    <property type="project" value="UniProtKB-EC"/>
</dbReference>
<gene>
    <name evidence="3" type="primary">cah_1</name>
    <name evidence="3" type="ORF">Pan216_25770</name>
</gene>
<dbReference type="KEGG" id="knv:Pan216_25770"/>
<dbReference type="Pfam" id="PF05448">
    <property type="entry name" value="AXE1"/>
    <property type="match status" value="1"/>
</dbReference>
<accession>A0A518B407</accession>
<reference evidence="3 4" key="1">
    <citation type="submission" date="2019-02" db="EMBL/GenBank/DDBJ databases">
        <title>Deep-cultivation of Planctomycetes and their phenomic and genomic characterization uncovers novel biology.</title>
        <authorList>
            <person name="Wiegand S."/>
            <person name="Jogler M."/>
            <person name="Boedeker C."/>
            <person name="Pinto D."/>
            <person name="Vollmers J."/>
            <person name="Rivas-Marin E."/>
            <person name="Kohn T."/>
            <person name="Peeters S.H."/>
            <person name="Heuer A."/>
            <person name="Rast P."/>
            <person name="Oberbeckmann S."/>
            <person name="Bunk B."/>
            <person name="Jeske O."/>
            <person name="Meyerdierks A."/>
            <person name="Storesund J.E."/>
            <person name="Kallscheuer N."/>
            <person name="Luecker S."/>
            <person name="Lage O.M."/>
            <person name="Pohl T."/>
            <person name="Merkel B.J."/>
            <person name="Hornburger P."/>
            <person name="Mueller R.-W."/>
            <person name="Bruemmer F."/>
            <person name="Labrenz M."/>
            <person name="Spormann A.M."/>
            <person name="Op den Camp H."/>
            <person name="Overmann J."/>
            <person name="Amann R."/>
            <person name="Jetten M.S.M."/>
            <person name="Mascher T."/>
            <person name="Medema M.H."/>
            <person name="Devos D.P."/>
            <person name="Kaster A.-K."/>
            <person name="Ovreas L."/>
            <person name="Rohde M."/>
            <person name="Galperin M.Y."/>
            <person name="Jogler C."/>
        </authorList>
    </citation>
    <scope>NUCLEOTIDE SEQUENCE [LARGE SCALE GENOMIC DNA]</scope>
    <source>
        <strain evidence="3 4">Pan216</strain>
    </source>
</reference>
<feature type="binding site" evidence="1">
    <location>
        <position position="96"/>
    </location>
    <ligand>
        <name>substrate</name>
    </ligand>
</feature>
<keyword evidence="4" id="KW-1185">Reference proteome</keyword>
<evidence type="ECO:0000313" key="4">
    <source>
        <dbReference type="Proteomes" id="UP000317093"/>
    </source>
</evidence>
<dbReference type="PANTHER" id="PTHR40111">
    <property type="entry name" value="CEPHALOSPORIN-C DEACETYLASE"/>
    <property type="match status" value="1"/>
</dbReference>
<dbReference type="PANTHER" id="PTHR40111:SF1">
    <property type="entry name" value="CEPHALOSPORIN-C DEACETYLASE"/>
    <property type="match status" value="1"/>
</dbReference>
<dbReference type="SUPFAM" id="SSF53474">
    <property type="entry name" value="alpha/beta-Hydrolases"/>
    <property type="match status" value="1"/>
</dbReference>
<dbReference type="InterPro" id="IPR039069">
    <property type="entry name" value="CE7"/>
</dbReference>